<dbReference type="PANTHER" id="PTHR11834:SF7">
    <property type="entry name" value="TRANSCRIPTIONAL ENHANCER FACTOR TEF-5"/>
    <property type="match status" value="1"/>
</dbReference>
<feature type="domain" description="TEA" evidence="8">
    <location>
        <begin position="2"/>
        <end position="78"/>
    </location>
</feature>
<dbReference type="GeneTree" id="ENSGT00950000182956"/>
<reference evidence="9" key="2">
    <citation type="submission" date="2025-08" db="UniProtKB">
        <authorList>
            <consortium name="Ensembl"/>
        </authorList>
    </citation>
    <scope>IDENTIFICATION</scope>
</reference>
<name>A0A8C7SU48_ONCMY</name>
<dbReference type="FunFam" id="2.70.50.80:FF:000001">
    <property type="entry name" value="Transcriptional enhancer factor TEF-1, putative"/>
    <property type="match status" value="1"/>
</dbReference>
<keyword evidence="3 6" id="KW-0238">DNA-binding</keyword>
<accession>A0A8C7SU48</accession>
<evidence type="ECO:0000256" key="5">
    <source>
        <dbReference type="ARBA" id="ARBA00023242"/>
    </source>
</evidence>
<evidence type="ECO:0000256" key="6">
    <source>
        <dbReference type="PIRNR" id="PIRNR002603"/>
    </source>
</evidence>
<feature type="DNA-binding region" description="TEA" evidence="7">
    <location>
        <begin position="2"/>
        <end position="78"/>
    </location>
</feature>
<dbReference type="InterPro" id="IPR041086">
    <property type="entry name" value="YBD"/>
</dbReference>
<dbReference type="Pfam" id="PF17725">
    <property type="entry name" value="YBD"/>
    <property type="match status" value="1"/>
</dbReference>
<dbReference type="PROSITE" id="PS00554">
    <property type="entry name" value="TEA_1"/>
    <property type="match status" value="1"/>
</dbReference>
<dbReference type="Ensembl" id="ENSOMYT00000075822.2">
    <property type="protein sequence ID" value="ENSOMYP00000069622.1"/>
    <property type="gene ID" value="ENSOMYG00000032250.2"/>
</dbReference>
<evidence type="ECO:0000256" key="3">
    <source>
        <dbReference type="ARBA" id="ARBA00023125"/>
    </source>
</evidence>
<dbReference type="SMART" id="SM00426">
    <property type="entry name" value="TEA"/>
    <property type="match status" value="1"/>
</dbReference>
<dbReference type="GO" id="GO:0005667">
    <property type="term" value="C:transcription regulator complex"/>
    <property type="evidence" value="ECO:0007669"/>
    <property type="project" value="TreeGrafter"/>
</dbReference>
<dbReference type="PIRSF" id="PIRSF002603">
    <property type="entry name" value="TEF"/>
    <property type="match status" value="1"/>
</dbReference>
<reference evidence="9" key="3">
    <citation type="submission" date="2025-09" db="UniProtKB">
        <authorList>
            <consortium name="Ensembl"/>
        </authorList>
    </citation>
    <scope>IDENTIFICATION</scope>
</reference>
<sequence length="393" mass="44359">MDGDAEGVWSPDIEQSFQEALAIYPPCGRRKIILSDEGKMYGRNELIARYIKLRTGKTRTRKQVSSHLQVLARRKSREIQSKLKDQASKDKALQNMAALSSAQIVSPSLIKSQLPPLPHSPYPPQARVSPSTIKPFAQSPYPNLPGPAPPPISTYEPLAPPLPPAATAVPVWQDRTIASSKLRMLEYSAFMEVQRDPDNYSKHLFVHIGQTNPSYSDPLLEAVDIRQIYDKFPEKKGGLKELYEKGPQNAFFLVKFWADLNSSGMQDGPGSFYGVSSQYSSSENMTITVSTKVCSFGKQVVEKVETEYARMEGGKCVYRIHRSPMCEYMINFIHKLKHLPEKYMMNSVLENFTILQVVTNRDTQETLLCIAFVFEVSTSEHGAQYHVYRLVKD</sequence>
<dbReference type="Proteomes" id="UP000694395">
    <property type="component" value="Chromosome 7"/>
</dbReference>
<organism evidence="9 10">
    <name type="scientific">Oncorhynchus mykiss</name>
    <name type="common">Rainbow trout</name>
    <name type="synonym">Salmo gairdneri</name>
    <dbReference type="NCBI Taxonomy" id="8022"/>
    <lineage>
        <taxon>Eukaryota</taxon>
        <taxon>Metazoa</taxon>
        <taxon>Chordata</taxon>
        <taxon>Craniata</taxon>
        <taxon>Vertebrata</taxon>
        <taxon>Euteleostomi</taxon>
        <taxon>Actinopterygii</taxon>
        <taxon>Neopterygii</taxon>
        <taxon>Teleostei</taxon>
        <taxon>Protacanthopterygii</taxon>
        <taxon>Salmoniformes</taxon>
        <taxon>Salmonidae</taxon>
        <taxon>Salmoninae</taxon>
        <taxon>Oncorhynchus</taxon>
    </lineage>
</organism>
<evidence type="ECO:0000256" key="4">
    <source>
        <dbReference type="ARBA" id="ARBA00023163"/>
    </source>
</evidence>
<dbReference type="GO" id="GO:0005634">
    <property type="term" value="C:nucleus"/>
    <property type="evidence" value="ECO:0007669"/>
    <property type="project" value="UniProtKB-SubCell"/>
</dbReference>
<dbReference type="Gene3D" id="2.70.50.80">
    <property type="match status" value="1"/>
</dbReference>
<keyword evidence="10" id="KW-1185">Reference proteome</keyword>
<comment type="subcellular location">
    <subcellularLocation>
        <location evidence="1 6">Nucleus</location>
    </subcellularLocation>
</comment>
<dbReference type="Pfam" id="PF01285">
    <property type="entry name" value="TEA"/>
    <property type="match status" value="1"/>
</dbReference>
<evidence type="ECO:0000256" key="7">
    <source>
        <dbReference type="PROSITE-ProRule" id="PRU00505"/>
    </source>
</evidence>
<evidence type="ECO:0000256" key="2">
    <source>
        <dbReference type="ARBA" id="ARBA00023015"/>
    </source>
</evidence>
<dbReference type="GO" id="GO:0000981">
    <property type="term" value="F:DNA-binding transcription factor activity, RNA polymerase II-specific"/>
    <property type="evidence" value="ECO:0007669"/>
    <property type="project" value="TreeGrafter"/>
</dbReference>
<dbReference type="PRINTS" id="PR00065">
    <property type="entry name" value="TEADOMAIN"/>
</dbReference>
<dbReference type="InterPro" id="IPR038096">
    <property type="entry name" value="TEA/ATTS_sf"/>
</dbReference>
<keyword evidence="4 6" id="KW-0804">Transcription</keyword>
<evidence type="ECO:0000313" key="9">
    <source>
        <dbReference type="Ensembl" id="ENSOMYP00000069622.1"/>
    </source>
</evidence>
<keyword evidence="2 6" id="KW-0805">Transcription regulation</keyword>
<evidence type="ECO:0000259" key="8">
    <source>
        <dbReference type="PROSITE" id="PS51088"/>
    </source>
</evidence>
<dbReference type="PROSITE" id="PS51088">
    <property type="entry name" value="TEA_2"/>
    <property type="match status" value="1"/>
</dbReference>
<reference evidence="9" key="1">
    <citation type="submission" date="2020-07" db="EMBL/GenBank/DDBJ databases">
        <title>A long reads based de novo assembly of the rainbow trout Arlee double haploid line genome.</title>
        <authorList>
            <person name="Gao G."/>
            <person name="Palti Y."/>
        </authorList>
    </citation>
    <scope>NUCLEOTIDE SEQUENCE [LARGE SCALE GENOMIC DNA]</scope>
</reference>
<evidence type="ECO:0000256" key="1">
    <source>
        <dbReference type="ARBA" id="ARBA00004123"/>
    </source>
</evidence>
<evidence type="ECO:0000313" key="10">
    <source>
        <dbReference type="Proteomes" id="UP000694395"/>
    </source>
</evidence>
<dbReference type="InterPro" id="IPR050937">
    <property type="entry name" value="TEC1_TEAD_TF"/>
</dbReference>
<dbReference type="GO" id="GO:0000978">
    <property type="term" value="F:RNA polymerase II cis-regulatory region sequence-specific DNA binding"/>
    <property type="evidence" value="ECO:0007669"/>
    <property type="project" value="TreeGrafter"/>
</dbReference>
<dbReference type="InterPro" id="IPR016361">
    <property type="entry name" value="TEF_metazoa"/>
</dbReference>
<protein>
    <submittedName>
        <fullName evidence="9">TEA domain family member 3 b</fullName>
    </submittedName>
</protein>
<dbReference type="PANTHER" id="PTHR11834">
    <property type="entry name" value="TRANSCRIPTIONAL ENHANCER FACTOR TEF RELATED"/>
    <property type="match status" value="1"/>
</dbReference>
<dbReference type="GO" id="GO:0048568">
    <property type="term" value="P:embryonic organ development"/>
    <property type="evidence" value="ECO:0007669"/>
    <property type="project" value="TreeGrafter"/>
</dbReference>
<dbReference type="InterPro" id="IPR000818">
    <property type="entry name" value="TEA/ATTS_dom"/>
</dbReference>
<keyword evidence="5 6" id="KW-0539">Nucleus</keyword>
<proteinExistence type="predicted"/>
<dbReference type="AlphaFoldDB" id="A0A8C7SU48"/>
<dbReference type="GO" id="GO:0035329">
    <property type="term" value="P:hippo signaling"/>
    <property type="evidence" value="ECO:0007669"/>
    <property type="project" value="InterPro"/>
</dbReference>
<dbReference type="Gene3D" id="6.10.20.40">
    <property type="entry name" value="TEA/ATTS domain"/>
    <property type="match status" value="1"/>
</dbReference>